<evidence type="ECO:0000313" key="3">
    <source>
        <dbReference type="Proteomes" id="UP000254720"/>
    </source>
</evidence>
<dbReference type="Proteomes" id="UP000254720">
    <property type="component" value="Unassembled WGS sequence"/>
</dbReference>
<accession>A0A370H199</accession>
<feature type="signal peptide" evidence="1">
    <location>
        <begin position="1"/>
        <end position="22"/>
    </location>
</feature>
<keyword evidence="1" id="KW-0732">Signal</keyword>
<reference evidence="2 3" key="1">
    <citation type="submission" date="2018-07" db="EMBL/GenBank/DDBJ databases">
        <title>Genomic Encyclopedia of Type Strains, Phase IV (KMG-IV): sequencing the most valuable type-strain genomes for metagenomic binning, comparative biology and taxonomic classification.</title>
        <authorList>
            <person name="Goeker M."/>
        </authorList>
    </citation>
    <scope>NUCLEOTIDE SEQUENCE [LARGE SCALE GENOMIC DNA]</scope>
    <source>
        <strain evidence="2 3">DSM 16500</strain>
    </source>
</reference>
<dbReference type="EMBL" id="QQAX01000001">
    <property type="protein sequence ID" value="RDI48775.1"/>
    <property type="molecule type" value="Genomic_DNA"/>
</dbReference>
<sequence length="131" mass="14208">MKMSYPIMAVIAVAFLGGCATKGQTTDPTQVASNFINRQHVVATTKDTYPAKNAKNVALFSEHKTPHAPYRVIGVATVSKYNILGMKREDETIHTMMKNLAASIGGDGIIDVSSNHESMKANIIAFQKILI</sequence>
<dbReference type="AlphaFoldDB" id="A0A370H199"/>
<evidence type="ECO:0000256" key="1">
    <source>
        <dbReference type="SAM" id="SignalP"/>
    </source>
</evidence>
<comment type="caution">
    <text evidence="2">The sequence shown here is derived from an EMBL/GenBank/DDBJ whole genome shotgun (WGS) entry which is preliminary data.</text>
</comment>
<keyword evidence="3" id="KW-1185">Reference proteome</keyword>
<proteinExistence type="predicted"/>
<dbReference type="RefSeq" id="WP_114833291.1">
    <property type="nucleotide sequence ID" value="NZ_LR699114.1"/>
</dbReference>
<feature type="chain" id="PRO_5017083618" evidence="1">
    <location>
        <begin position="23"/>
        <end position="131"/>
    </location>
</feature>
<organism evidence="2 3">
    <name type="scientific">Aquicella lusitana</name>
    <dbReference type="NCBI Taxonomy" id="254246"/>
    <lineage>
        <taxon>Bacteria</taxon>
        <taxon>Pseudomonadati</taxon>
        <taxon>Pseudomonadota</taxon>
        <taxon>Gammaproteobacteria</taxon>
        <taxon>Legionellales</taxon>
        <taxon>Coxiellaceae</taxon>
        <taxon>Aquicella</taxon>
    </lineage>
</organism>
<name>A0A370H199_9COXI</name>
<evidence type="ECO:0000313" key="2">
    <source>
        <dbReference type="EMBL" id="RDI48775.1"/>
    </source>
</evidence>
<gene>
    <name evidence="2" type="ORF">C8D86_10154</name>
</gene>
<dbReference type="PROSITE" id="PS51257">
    <property type="entry name" value="PROKAR_LIPOPROTEIN"/>
    <property type="match status" value="1"/>
</dbReference>
<protein>
    <submittedName>
        <fullName evidence="2">Uncharacterized protein</fullName>
    </submittedName>
</protein>